<dbReference type="OrthoDB" id="9759607at2"/>
<dbReference type="SMART" id="SM00052">
    <property type="entry name" value="EAL"/>
    <property type="match status" value="1"/>
</dbReference>
<dbReference type="RefSeq" id="WP_093194545.1">
    <property type="nucleotide sequence ID" value="NZ_FNEV01000010.1"/>
</dbReference>
<dbReference type="InterPro" id="IPR029787">
    <property type="entry name" value="Nucleotide_cyclase"/>
</dbReference>
<dbReference type="InterPro" id="IPR001633">
    <property type="entry name" value="EAL_dom"/>
</dbReference>
<feature type="domain" description="GGDEF" evidence="2">
    <location>
        <begin position="307"/>
        <end position="440"/>
    </location>
</feature>
<dbReference type="Pfam" id="PF00563">
    <property type="entry name" value="EAL"/>
    <property type="match status" value="1"/>
</dbReference>
<dbReference type="CDD" id="cd01949">
    <property type="entry name" value="GGDEF"/>
    <property type="match status" value="1"/>
</dbReference>
<dbReference type="Proteomes" id="UP000199225">
    <property type="component" value="Unassembled WGS sequence"/>
</dbReference>
<dbReference type="InterPro" id="IPR029016">
    <property type="entry name" value="GAF-like_dom_sf"/>
</dbReference>
<reference evidence="4" key="1">
    <citation type="submission" date="2016-10" db="EMBL/GenBank/DDBJ databases">
        <authorList>
            <person name="Varghese N."/>
            <person name="Submissions S."/>
        </authorList>
    </citation>
    <scope>NUCLEOTIDE SEQUENCE [LARGE SCALE GENOMIC DNA]</scope>
    <source>
        <strain evidence="4">DSM 4771</strain>
    </source>
</reference>
<dbReference type="PANTHER" id="PTHR44757">
    <property type="entry name" value="DIGUANYLATE CYCLASE DGCP"/>
    <property type="match status" value="1"/>
</dbReference>
<protein>
    <submittedName>
        <fullName evidence="3">Diguanylate cyclase (GGDEF) domain-containing protein</fullName>
    </submittedName>
</protein>
<dbReference type="Gene3D" id="3.30.70.270">
    <property type="match status" value="1"/>
</dbReference>
<evidence type="ECO:0000259" key="2">
    <source>
        <dbReference type="PROSITE" id="PS50887"/>
    </source>
</evidence>
<proteinExistence type="predicted"/>
<keyword evidence="4" id="KW-1185">Reference proteome</keyword>
<feature type="domain" description="EAL" evidence="1">
    <location>
        <begin position="449"/>
        <end position="699"/>
    </location>
</feature>
<name>A0A1G8VSL8_9BACI</name>
<dbReference type="InterPro" id="IPR043128">
    <property type="entry name" value="Rev_trsase/Diguanyl_cyclase"/>
</dbReference>
<dbReference type="AlphaFoldDB" id="A0A1G8VSL8"/>
<dbReference type="SMART" id="SM00267">
    <property type="entry name" value="GGDEF"/>
    <property type="match status" value="1"/>
</dbReference>
<gene>
    <name evidence="3" type="ORF">SAMN04490247_2872</name>
</gene>
<evidence type="ECO:0000313" key="3">
    <source>
        <dbReference type="EMBL" id="SDJ68959.1"/>
    </source>
</evidence>
<dbReference type="Pfam" id="PF00990">
    <property type="entry name" value="GGDEF"/>
    <property type="match status" value="1"/>
</dbReference>
<dbReference type="CDD" id="cd01948">
    <property type="entry name" value="EAL"/>
    <property type="match status" value="1"/>
</dbReference>
<accession>A0A1G8VSL8</accession>
<dbReference type="STRING" id="86666.SAMN04490247_2872"/>
<dbReference type="SUPFAM" id="SSF55781">
    <property type="entry name" value="GAF domain-like"/>
    <property type="match status" value="1"/>
</dbReference>
<dbReference type="InterPro" id="IPR035919">
    <property type="entry name" value="EAL_sf"/>
</dbReference>
<dbReference type="FunFam" id="3.20.20.450:FF:000001">
    <property type="entry name" value="Cyclic di-GMP phosphodiesterase yahA"/>
    <property type="match status" value="1"/>
</dbReference>
<dbReference type="EMBL" id="FNEV01000010">
    <property type="protein sequence ID" value="SDJ68959.1"/>
    <property type="molecule type" value="Genomic_DNA"/>
</dbReference>
<dbReference type="SUPFAM" id="SSF141868">
    <property type="entry name" value="EAL domain-like"/>
    <property type="match status" value="1"/>
</dbReference>
<evidence type="ECO:0000313" key="4">
    <source>
        <dbReference type="Proteomes" id="UP000199225"/>
    </source>
</evidence>
<dbReference type="Gene3D" id="3.20.20.450">
    <property type="entry name" value="EAL domain"/>
    <property type="match status" value="1"/>
</dbReference>
<dbReference type="PROSITE" id="PS50887">
    <property type="entry name" value="GGDEF"/>
    <property type="match status" value="1"/>
</dbReference>
<dbReference type="InterPro" id="IPR052155">
    <property type="entry name" value="Biofilm_reg_signaling"/>
</dbReference>
<dbReference type="PROSITE" id="PS50883">
    <property type="entry name" value="EAL"/>
    <property type="match status" value="1"/>
</dbReference>
<dbReference type="Gene3D" id="3.30.450.40">
    <property type="match status" value="1"/>
</dbReference>
<organism evidence="3 4">
    <name type="scientific">Salimicrobium halophilum</name>
    <dbReference type="NCBI Taxonomy" id="86666"/>
    <lineage>
        <taxon>Bacteria</taxon>
        <taxon>Bacillati</taxon>
        <taxon>Bacillota</taxon>
        <taxon>Bacilli</taxon>
        <taxon>Bacillales</taxon>
        <taxon>Bacillaceae</taxon>
        <taxon>Salimicrobium</taxon>
    </lineage>
</organism>
<dbReference type="SUPFAM" id="SSF55073">
    <property type="entry name" value="Nucleotide cyclase"/>
    <property type="match status" value="1"/>
</dbReference>
<dbReference type="PANTHER" id="PTHR44757:SF2">
    <property type="entry name" value="BIOFILM ARCHITECTURE MAINTENANCE PROTEIN MBAA"/>
    <property type="match status" value="1"/>
</dbReference>
<dbReference type="InterPro" id="IPR000160">
    <property type="entry name" value="GGDEF_dom"/>
</dbReference>
<sequence>MAWRLLKQLVVPTWFYDRKSDRIYINQTYREHSALRKEVYTLEEFIGEIPHQYREQFHSLREREDTSFSFNYQFYDSEDQSFEDIVSTFYSDQGEVDGYSGHSLSFMEAVTEAERLKQAIVEIGESFRKNGGRRFYDFAVRYLADLLEADAVIIGTLSGEDKMCVDAVAMVHKGEVINGMKYELEGTPCEEVTKAKECFVPANAKQMYPEDEAMQSMDIESYFGTPLYNSRNEVIGLLAVMSESAKVEGELERAVFRVFADRISTELTKQSAELELQAVSRYDHLTGLVNREYFGDLIDMEMDRSSSRVVLVVIDIDNFKMVNDSWGHDVGDELLQKLAKHLLEEFAELDCVLSRMSSDEFGVMIHGDWNEGEIVRHMEQLFDSMRFPFVIGGREYFATLSVGIAFSEGVKAGKNLISQADAAMNKAKFNGRNRYEIYHRHLGMALKEELQIKQALYHALDQDELVLFYQPQVCTENSVVKGYEALLRWDQPKFGLLTPDRFIELAEESGFIIPMGEWVMQEACRQLKEWQEEHGRKDLKVSVNLSARQFKDKYLEDKVLGAIHKAGITPGHLVLEITESMILDDFDHSVNVLNALRAKGVEIHLDDFGTGYSSLSYLSKLPVDTLKIDRSFIWNIGKTERDGAIVRAIIAMAENLGMKIIAEGVETKNQVEYLKSSGCPLYQGFYYSKPAPPKSLGIL</sequence>
<dbReference type="NCBIfam" id="TIGR00254">
    <property type="entry name" value="GGDEF"/>
    <property type="match status" value="1"/>
</dbReference>
<evidence type="ECO:0000259" key="1">
    <source>
        <dbReference type="PROSITE" id="PS50883"/>
    </source>
</evidence>